<dbReference type="Gene3D" id="3.90.1150.10">
    <property type="entry name" value="Aspartate Aminotransferase, domain 1"/>
    <property type="match status" value="1"/>
</dbReference>
<dbReference type="InterPro" id="IPR015421">
    <property type="entry name" value="PyrdxlP-dep_Trfase_major"/>
</dbReference>
<dbReference type="KEGG" id="mff:MFFC18_42120"/>
<keyword evidence="9" id="KW-1185">Reference proteome</keyword>
<dbReference type="SUPFAM" id="SSF53383">
    <property type="entry name" value="PLP-dependent transferases"/>
    <property type="match status" value="1"/>
</dbReference>
<dbReference type="InterPro" id="IPR004839">
    <property type="entry name" value="Aminotransferase_I/II_large"/>
</dbReference>
<dbReference type="PANTHER" id="PTHR46383:SF1">
    <property type="entry name" value="ASPARTATE AMINOTRANSFERASE"/>
    <property type="match status" value="1"/>
</dbReference>
<dbReference type="Gene3D" id="3.40.640.10">
    <property type="entry name" value="Type I PLP-dependent aspartate aminotransferase-like (Major domain)"/>
    <property type="match status" value="1"/>
</dbReference>
<dbReference type="STRING" id="980251.GCA_001642875_00788"/>
<dbReference type="InterPro" id="IPR015424">
    <property type="entry name" value="PyrdxlP-dep_Trfase"/>
</dbReference>
<sequence length="401" mass="44343">MGLQTTSFLVGCRSDKDTCSNLKHLVTDMSLFENWIADRTRNFDSSGIRKMFDLAAKLEDPINLSIGQPDFDVPPPIKEEMIRAIQDGKNGYTLTQGITPLREKIQGIVDDQWGHSDRQAFVCSGTSGGLMLSIMATVNPGDEVIYFDPFFVMYPAIIELAQGKSVPVSIYPDFKIDIEKVRDAITDKTKLIILNSPSNPTGVCFSESEIKAVAELAAEKGICLVSDEIYSKFVYDEPYVSAAKFNPDAIVIDGFSKTYAMTGLRLGFVHGPKKLVETMLKIQQYTFVCAPAPAQWAGLAALDYDMTPYVNSYRAKRDRLIEGIGDKYEIVKPGGAFYVFPKLPWGDGQSFVEKAIDNNLMVIPGNIFSGQDTHFRISYAASEEKLEAGIEVLNRIAEEGA</sequence>
<evidence type="ECO:0000313" key="9">
    <source>
        <dbReference type="Proteomes" id="UP000322214"/>
    </source>
</evidence>
<evidence type="ECO:0000256" key="5">
    <source>
        <dbReference type="ARBA" id="ARBA00022898"/>
    </source>
</evidence>
<dbReference type="Pfam" id="PF00155">
    <property type="entry name" value="Aminotran_1_2"/>
    <property type="match status" value="1"/>
</dbReference>
<evidence type="ECO:0000256" key="3">
    <source>
        <dbReference type="ARBA" id="ARBA00022576"/>
    </source>
</evidence>
<dbReference type="InterPro" id="IPR050596">
    <property type="entry name" value="AspAT/PAT-like"/>
</dbReference>
<dbReference type="Proteomes" id="UP000322214">
    <property type="component" value="Chromosome"/>
</dbReference>
<accession>A0A5B9PDA6</accession>
<protein>
    <recommendedName>
        <fullName evidence="6">Aminotransferase</fullName>
        <ecNumber evidence="6">2.6.1.-</ecNumber>
    </recommendedName>
</protein>
<dbReference type="AlphaFoldDB" id="A0A5B9PDA6"/>
<dbReference type="PROSITE" id="PS00105">
    <property type="entry name" value="AA_TRANSFER_CLASS_1"/>
    <property type="match status" value="1"/>
</dbReference>
<keyword evidence="4 6" id="KW-0808">Transferase</keyword>
<name>A0A5B9PDA6_9BACT</name>
<dbReference type="GO" id="GO:0006520">
    <property type="term" value="P:amino acid metabolic process"/>
    <property type="evidence" value="ECO:0007669"/>
    <property type="project" value="InterPro"/>
</dbReference>
<evidence type="ECO:0000259" key="7">
    <source>
        <dbReference type="Pfam" id="PF00155"/>
    </source>
</evidence>
<evidence type="ECO:0000256" key="2">
    <source>
        <dbReference type="ARBA" id="ARBA00007441"/>
    </source>
</evidence>
<proteinExistence type="inferred from homology"/>
<dbReference type="GO" id="GO:0008483">
    <property type="term" value="F:transaminase activity"/>
    <property type="evidence" value="ECO:0007669"/>
    <property type="project" value="UniProtKB-KW"/>
</dbReference>
<gene>
    <name evidence="8" type="ORF">MFFC18_42120</name>
</gene>
<comment type="similarity">
    <text evidence="2 6">Belongs to the class-I pyridoxal-phosphate-dependent aminotransferase family.</text>
</comment>
<keyword evidence="3 6" id="KW-0032">Aminotransferase</keyword>
<dbReference type="EC" id="2.6.1.-" evidence="6"/>
<keyword evidence="5" id="KW-0663">Pyridoxal phosphate</keyword>
<feature type="domain" description="Aminotransferase class I/classII large" evidence="7">
    <location>
        <begin position="60"/>
        <end position="392"/>
    </location>
</feature>
<dbReference type="PANTHER" id="PTHR46383">
    <property type="entry name" value="ASPARTATE AMINOTRANSFERASE"/>
    <property type="match status" value="1"/>
</dbReference>
<dbReference type="InterPro" id="IPR004838">
    <property type="entry name" value="NHTrfase_class1_PyrdxlP-BS"/>
</dbReference>
<dbReference type="GO" id="GO:0030170">
    <property type="term" value="F:pyridoxal phosphate binding"/>
    <property type="evidence" value="ECO:0007669"/>
    <property type="project" value="InterPro"/>
</dbReference>
<reference evidence="8 9" key="1">
    <citation type="submission" date="2019-08" db="EMBL/GenBank/DDBJ databases">
        <title>Deep-cultivation of Planctomycetes and their phenomic and genomic characterization uncovers novel biology.</title>
        <authorList>
            <person name="Wiegand S."/>
            <person name="Jogler M."/>
            <person name="Boedeker C."/>
            <person name="Pinto D."/>
            <person name="Vollmers J."/>
            <person name="Rivas-Marin E."/>
            <person name="Kohn T."/>
            <person name="Peeters S.H."/>
            <person name="Heuer A."/>
            <person name="Rast P."/>
            <person name="Oberbeckmann S."/>
            <person name="Bunk B."/>
            <person name="Jeske O."/>
            <person name="Meyerdierks A."/>
            <person name="Storesund J.E."/>
            <person name="Kallscheuer N."/>
            <person name="Luecker S."/>
            <person name="Lage O.M."/>
            <person name="Pohl T."/>
            <person name="Merkel B.J."/>
            <person name="Hornburger P."/>
            <person name="Mueller R.-W."/>
            <person name="Bruemmer F."/>
            <person name="Labrenz M."/>
            <person name="Spormann A.M."/>
            <person name="Op den Camp H."/>
            <person name="Overmann J."/>
            <person name="Amann R."/>
            <person name="Jetten M.S.M."/>
            <person name="Mascher T."/>
            <person name="Medema M.H."/>
            <person name="Devos D.P."/>
            <person name="Kaster A.-K."/>
            <person name="Ovreas L."/>
            <person name="Rohde M."/>
            <person name="Galperin M.Y."/>
            <person name="Jogler C."/>
        </authorList>
    </citation>
    <scope>NUCLEOTIDE SEQUENCE [LARGE SCALE GENOMIC DNA]</scope>
    <source>
        <strain evidence="8 9">FC18</strain>
    </source>
</reference>
<comment type="cofactor">
    <cofactor evidence="1 6">
        <name>pyridoxal 5'-phosphate</name>
        <dbReference type="ChEBI" id="CHEBI:597326"/>
    </cofactor>
</comment>
<dbReference type="EMBL" id="CP042912">
    <property type="protein sequence ID" value="QEG24294.1"/>
    <property type="molecule type" value="Genomic_DNA"/>
</dbReference>
<evidence type="ECO:0000313" key="8">
    <source>
        <dbReference type="EMBL" id="QEG24294.1"/>
    </source>
</evidence>
<dbReference type="InterPro" id="IPR015422">
    <property type="entry name" value="PyrdxlP-dep_Trfase_small"/>
</dbReference>
<evidence type="ECO:0000256" key="4">
    <source>
        <dbReference type="ARBA" id="ARBA00022679"/>
    </source>
</evidence>
<evidence type="ECO:0000256" key="1">
    <source>
        <dbReference type="ARBA" id="ARBA00001933"/>
    </source>
</evidence>
<evidence type="ECO:0000256" key="6">
    <source>
        <dbReference type="RuleBase" id="RU000481"/>
    </source>
</evidence>
<dbReference type="CDD" id="cd00609">
    <property type="entry name" value="AAT_like"/>
    <property type="match status" value="1"/>
</dbReference>
<organism evidence="8 9">
    <name type="scientific">Mariniblastus fucicola</name>
    <dbReference type="NCBI Taxonomy" id="980251"/>
    <lineage>
        <taxon>Bacteria</taxon>
        <taxon>Pseudomonadati</taxon>
        <taxon>Planctomycetota</taxon>
        <taxon>Planctomycetia</taxon>
        <taxon>Pirellulales</taxon>
        <taxon>Pirellulaceae</taxon>
        <taxon>Mariniblastus</taxon>
    </lineage>
</organism>